<accession>A0AAJ0CPG4</accession>
<evidence type="ECO:0000259" key="3">
    <source>
        <dbReference type="Pfam" id="PF00857"/>
    </source>
</evidence>
<sequence>MSSPNVNTAAAHPPSKTALLLLDYHNHIVDMISPPEQKVKVLSAASALLKAARDNSITIAHCLIDKSAEPVETSKLKQRWEQSIKLVIASAPEKFDEHADLAPLPAGPTAANEFTVTKVVGCVSAMKTGGFVSTLREKLGVQSLVVCGVSSSGAVLSTARDAADLGFVTTVVEDACWDPKPDVHTAVLRDILPMTAYTTDLKGGLDLLKGAAGV</sequence>
<dbReference type="PANTHER" id="PTHR43540">
    <property type="entry name" value="PEROXYUREIDOACRYLATE/UREIDOACRYLATE AMIDOHYDROLASE-RELATED"/>
    <property type="match status" value="1"/>
</dbReference>
<evidence type="ECO:0000313" key="5">
    <source>
        <dbReference type="Proteomes" id="UP001251528"/>
    </source>
</evidence>
<comment type="similarity">
    <text evidence="1">Belongs to the isochorismatase family.</text>
</comment>
<name>A0AAJ0CPG4_9HYPO</name>
<feature type="domain" description="Isochorismatase-like" evidence="3">
    <location>
        <begin position="17"/>
        <end position="201"/>
    </location>
</feature>
<protein>
    <recommendedName>
        <fullName evidence="3">Isochorismatase-like domain-containing protein</fullName>
    </recommendedName>
</protein>
<evidence type="ECO:0000256" key="1">
    <source>
        <dbReference type="ARBA" id="ARBA00006336"/>
    </source>
</evidence>
<gene>
    <name evidence="4" type="ORF">QQS21_007039</name>
</gene>
<organism evidence="4 5">
    <name type="scientific">Conoideocrella luteorostrata</name>
    <dbReference type="NCBI Taxonomy" id="1105319"/>
    <lineage>
        <taxon>Eukaryota</taxon>
        <taxon>Fungi</taxon>
        <taxon>Dikarya</taxon>
        <taxon>Ascomycota</taxon>
        <taxon>Pezizomycotina</taxon>
        <taxon>Sordariomycetes</taxon>
        <taxon>Hypocreomycetidae</taxon>
        <taxon>Hypocreales</taxon>
        <taxon>Clavicipitaceae</taxon>
        <taxon>Conoideocrella</taxon>
    </lineage>
</organism>
<proteinExistence type="inferred from homology"/>
<keyword evidence="2" id="KW-0378">Hydrolase</keyword>
<comment type="caution">
    <text evidence="4">The sequence shown here is derived from an EMBL/GenBank/DDBJ whole genome shotgun (WGS) entry which is preliminary data.</text>
</comment>
<dbReference type="Proteomes" id="UP001251528">
    <property type="component" value="Unassembled WGS sequence"/>
</dbReference>
<dbReference type="EMBL" id="JASWJB010000138">
    <property type="protein sequence ID" value="KAK2595252.1"/>
    <property type="molecule type" value="Genomic_DNA"/>
</dbReference>
<dbReference type="InterPro" id="IPR000868">
    <property type="entry name" value="Isochorismatase-like_dom"/>
</dbReference>
<keyword evidence="5" id="KW-1185">Reference proteome</keyword>
<dbReference type="InterPro" id="IPR036380">
    <property type="entry name" value="Isochorismatase-like_sf"/>
</dbReference>
<dbReference type="GO" id="GO:0016787">
    <property type="term" value="F:hydrolase activity"/>
    <property type="evidence" value="ECO:0007669"/>
    <property type="project" value="UniProtKB-KW"/>
</dbReference>
<dbReference type="AlphaFoldDB" id="A0AAJ0CPG4"/>
<evidence type="ECO:0000256" key="2">
    <source>
        <dbReference type="ARBA" id="ARBA00022801"/>
    </source>
</evidence>
<reference evidence="4" key="1">
    <citation type="submission" date="2023-06" db="EMBL/GenBank/DDBJ databases">
        <title>Conoideocrella luteorostrata (Hypocreales: Clavicipitaceae), a potential biocontrol fungus for elongate hemlock scale in United States Christmas tree production areas.</title>
        <authorList>
            <person name="Barrett H."/>
            <person name="Lovett B."/>
            <person name="Macias A.M."/>
            <person name="Stajich J.E."/>
            <person name="Kasson M.T."/>
        </authorList>
    </citation>
    <scope>NUCLEOTIDE SEQUENCE</scope>
    <source>
        <strain evidence="4">ARSEF 14590</strain>
    </source>
</reference>
<dbReference type="InterPro" id="IPR050272">
    <property type="entry name" value="Isochorismatase-like_hydrls"/>
</dbReference>
<dbReference type="SUPFAM" id="SSF52499">
    <property type="entry name" value="Isochorismatase-like hydrolases"/>
    <property type="match status" value="1"/>
</dbReference>
<dbReference type="Pfam" id="PF00857">
    <property type="entry name" value="Isochorismatase"/>
    <property type="match status" value="1"/>
</dbReference>
<dbReference type="PANTHER" id="PTHR43540:SF1">
    <property type="entry name" value="ISOCHORISMATASE HYDROLASE"/>
    <property type="match status" value="1"/>
</dbReference>
<evidence type="ECO:0000313" key="4">
    <source>
        <dbReference type="EMBL" id="KAK2595252.1"/>
    </source>
</evidence>
<dbReference type="Gene3D" id="3.40.50.850">
    <property type="entry name" value="Isochorismatase-like"/>
    <property type="match status" value="1"/>
</dbReference>